<organism evidence="6 7">
    <name type="scientific">Elysia marginata</name>
    <dbReference type="NCBI Taxonomy" id="1093978"/>
    <lineage>
        <taxon>Eukaryota</taxon>
        <taxon>Metazoa</taxon>
        <taxon>Spiralia</taxon>
        <taxon>Lophotrochozoa</taxon>
        <taxon>Mollusca</taxon>
        <taxon>Gastropoda</taxon>
        <taxon>Heterobranchia</taxon>
        <taxon>Euthyneura</taxon>
        <taxon>Panpulmonata</taxon>
        <taxon>Sacoglossa</taxon>
        <taxon>Placobranchoidea</taxon>
        <taxon>Plakobranchidae</taxon>
        <taxon>Elysia</taxon>
    </lineage>
</organism>
<keyword evidence="4" id="KW-0472">Membrane</keyword>
<dbReference type="PANTHER" id="PTHR24251">
    <property type="entry name" value="OVOCHYMASE-RELATED"/>
    <property type="match status" value="1"/>
</dbReference>
<accession>A0AAV4HYK8</accession>
<feature type="domain" description="CUB" evidence="5">
    <location>
        <begin position="229"/>
        <end position="338"/>
    </location>
</feature>
<feature type="domain" description="CUB" evidence="5">
    <location>
        <begin position="117"/>
        <end position="226"/>
    </location>
</feature>
<evidence type="ECO:0000259" key="5">
    <source>
        <dbReference type="PROSITE" id="PS01180"/>
    </source>
</evidence>
<keyword evidence="7" id="KW-1185">Reference proteome</keyword>
<gene>
    <name evidence="6" type="ORF">ElyMa_002864800</name>
</gene>
<feature type="domain" description="CUB" evidence="5">
    <location>
        <begin position="1"/>
        <end position="114"/>
    </location>
</feature>
<dbReference type="Proteomes" id="UP000762676">
    <property type="component" value="Unassembled WGS sequence"/>
</dbReference>
<dbReference type="PANTHER" id="PTHR24251:SF30">
    <property type="entry name" value="MEMBRANE FRIZZLED-RELATED PROTEIN"/>
    <property type="match status" value="1"/>
</dbReference>
<comment type="caution">
    <text evidence="6">The sequence shown here is derived from an EMBL/GenBank/DDBJ whole genome shotgun (WGS) entry which is preliminary data.</text>
</comment>
<keyword evidence="4" id="KW-0812">Transmembrane</keyword>
<feature type="non-terminal residue" evidence="6">
    <location>
        <position position="420"/>
    </location>
</feature>
<dbReference type="SMART" id="SM00042">
    <property type="entry name" value="CUB"/>
    <property type="match status" value="3"/>
</dbReference>
<evidence type="ECO:0000256" key="3">
    <source>
        <dbReference type="PROSITE-ProRule" id="PRU00059"/>
    </source>
</evidence>
<dbReference type="EMBL" id="BMAT01005917">
    <property type="protein sequence ID" value="GFS02438.1"/>
    <property type="molecule type" value="Genomic_DNA"/>
</dbReference>
<evidence type="ECO:0000256" key="4">
    <source>
        <dbReference type="SAM" id="Phobius"/>
    </source>
</evidence>
<protein>
    <submittedName>
        <fullName evidence="6">Tolloid-like protein 1</fullName>
    </submittedName>
</protein>
<sequence length="420" mass="45932">MQKKTKNNCLWYISSANYPLNYPNNDQCTWSIRAPSGTQVVLSFSAFDLQSSINCNDDYLSVYDGTTQFSTRLAKYCGEGIPRTVTSRENSMFIFFRSDDRITSTGFRARWTTRSVCGSSPSGTSGTVRSPNYPSNYPNNARCQWVIRTSPGTRVRLSFTYFRLESCPSDYLIVRDGSSSSSSLIGRLCGSYTPRPIVASGNVMYLQFYTDGSVTYRGFSASYYGVPVCGSSPSGTSGTVRSPNYPSNYPNNARCQWVIRTSPGTRVRLSFTYFRLESCPHDHLLVRDGSSSSSSLIGRLCGSYTPRPIVASGSAMYLEFYTDGSVTYRGFSASYYGVLDGPPTTPVWNPPTSPAWNPWTPPLWNTPTTPAGSIPSFSQVIVVKVVAAAAVVVVVVKVLVEVEVVAASVVVLVVVIVVIV</sequence>
<feature type="transmembrane region" description="Helical" evidence="4">
    <location>
        <begin position="376"/>
        <end position="395"/>
    </location>
</feature>
<feature type="transmembrane region" description="Helical" evidence="4">
    <location>
        <begin position="402"/>
        <end position="419"/>
    </location>
</feature>
<proteinExistence type="predicted"/>
<evidence type="ECO:0000256" key="2">
    <source>
        <dbReference type="ARBA" id="ARBA00023157"/>
    </source>
</evidence>
<dbReference type="CDD" id="cd00041">
    <property type="entry name" value="CUB"/>
    <property type="match status" value="3"/>
</dbReference>
<dbReference type="Pfam" id="PF00431">
    <property type="entry name" value="CUB"/>
    <property type="match status" value="3"/>
</dbReference>
<keyword evidence="2" id="KW-1015">Disulfide bond</keyword>
<dbReference type="FunFam" id="2.60.120.290:FF:000013">
    <property type="entry name" value="Membrane frizzled-related protein"/>
    <property type="match status" value="1"/>
</dbReference>
<dbReference type="Gene3D" id="2.60.120.290">
    <property type="entry name" value="Spermadhesin, CUB domain"/>
    <property type="match status" value="3"/>
</dbReference>
<dbReference type="InterPro" id="IPR000859">
    <property type="entry name" value="CUB_dom"/>
</dbReference>
<evidence type="ECO:0000313" key="6">
    <source>
        <dbReference type="EMBL" id="GFS02438.1"/>
    </source>
</evidence>
<name>A0AAV4HYK8_9GAST</name>
<dbReference type="AlphaFoldDB" id="A0AAV4HYK8"/>
<keyword evidence="4" id="KW-1133">Transmembrane helix</keyword>
<keyword evidence="1" id="KW-0677">Repeat</keyword>
<reference evidence="6 7" key="1">
    <citation type="journal article" date="2021" name="Elife">
        <title>Chloroplast acquisition without the gene transfer in kleptoplastic sea slugs, Plakobranchus ocellatus.</title>
        <authorList>
            <person name="Maeda T."/>
            <person name="Takahashi S."/>
            <person name="Yoshida T."/>
            <person name="Shimamura S."/>
            <person name="Takaki Y."/>
            <person name="Nagai Y."/>
            <person name="Toyoda A."/>
            <person name="Suzuki Y."/>
            <person name="Arimoto A."/>
            <person name="Ishii H."/>
            <person name="Satoh N."/>
            <person name="Nishiyama T."/>
            <person name="Hasebe M."/>
            <person name="Maruyama T."/>
            <person name="Minagawa J."/>
            <person name="Obokata J."/>
            <person name="Shigenobu S."/>
        </authorList>
    </citation>
    <scope>NUCLEOTIDE SEQUENCE [LARGE SCALE GENOMIC DNA]</scope>
</reference>
<evidence type="ECO:0000256" key="1">
    <source>
        <dbReference type="ARBA" id="ARBA00022737"/>
    </source>
</evidence>
<evidence type="ECO:0000313" key="7">
    <source>
        <dbReference type="Proteomes" id="UP000762676"/>
    </source>
</evidence>
<dbReference type="PROSITE" id="PS01180">
    <property type="entry name" value="CUB"/>
    <property type="match status" value="3"/>
</dbReference>
<dbReference type="SUPFAM" id="SSF49854">
    <property type="entry name" value="Spermadhesin, CUB domain"/>
    <property type="match status" value="3"/>
</dbReference>
<dbReference type="FunFam" id="2.60.120.290:FF:000005">
    <property type="entry name" value="Procollagen C-endopeptidase enhancer 1"/>
    <property type="match status" value="2"/>
</dbReference>
<dbReference type="InterPro" id="IPR035914">
    <property type="entry name" value="Sperma_CUB_dom_sf"/>
</dbReference>
<comment type="caution">
    <text evidence="3">Lacks conserved residue(s) required for the propagation of feature annotation.</text>
</comment>